<dbReference type="AlphaFoldDB" id="A0A6A6WQ15"/>
<evidence type="ECO:0000256" key="1">
    <source>
        <dbReference type="SAM" id="MobiDB-lite"/>
    </source>
</evidence>
<name>A0A6A6WQ15_9PLEO</name>
<keyword evidence="3" id="KW-1185">Reference proteome</keyword>
<reference evidence="2" key="1">
    <citation type="journal article" date="2020" name="Stud. Mycol.">
        <title>101 Dothideomycetes genomes: a test case for predicting lifestyles and emergence of pathogens.</title>
        <authorList>
            <person name="Haridas S."/>
            <person name="Albert R."/>
            <person name="Binder M."/>
            <person name="Bloem J."/>
            <person name="Labutti K."/>
            <person name="Salamov A."/>
            <person name="Andreopoulos B."/>
            <person name="Baker S."/>
            <person name="Barry K."/>
            <person name="Bills G."/>
            <person name="Bluhm B."/>
            <person name="Cannon C."/>
            <person name="Castanera R."/>
            <person name="Culley D."/>
            <person name="Daum C."/>
            <person name="Ezra D."/>
            <person name="Gonzalez J."/>
            <person name="Henrissat B."/>
            <person name="Kuo A."/>
            <person name="Liang C."/>
            <person name="Lipzen A."/>
            <person name="Lutzoni F."/>
            <person name="Magnuson J."/>
            <person name="Mondo S."/>
            <person name="Nolan M."/>
            <person name="Ohm R."/>
            <person name="Pangilinan J."/>
            <person name="Park H.-J."/>
            <person name="Ramirez L."/>
            <person name="Alfaro M."/>
            <person name="Sun H."/>
            <person name="Tritt A."/>
            <person name="Yoshinaga Y."/>
            <person name="Zwiers L.-H."/>
            <person name="Turgeon B."/>
            <person name="Goodwin S."/>
            <person name="Spatafora J."/>
            <person name="Crous P."/>
            <person name="Grigoriev I."/>
        </authorList>
    </citation>
    <scope>NUCLEOTIDE SEQUENCE</scope>
    <source>
        <strain evidence="2">CBS 109.77</strain>
    </source>
</reference>
<proteinExistence type="predicted"/>
<protein>
    <submittedName>
        <fullName evidence="2">Uncharacterized protein</fullName>
    </submittedName>
</protein>
<evidence type="ECO:0000313" key="2">
    <source>
        <dbReference type="EMBL" id="KAF2785991.1"/>
    </source>
</evidence>
<dbReference type="EMBL" id="MU002584">
    <property type="protein sequence ID" value="KAF2785991.1"/>
    <property type="molecule type" value="Genomic_DNA"/>
</dbReference>
<sequence length="123" mass="13414">MLRAAVRAFHSASSTRALPRPSSPQQQQVNPAAHRPATPPCCSRVRCDEEPSLAVCTVQQSPAIPWSSHSRQTWLPIDQLRRPTAQIPASSPAIGPARPQRPPSLYFCGSKITFCAFILSNKS</sequence>
<evidence type="ECO:0000313" key="3">
    <source>
        <dbReference type="Proteomes" id="UP000799757"/>
    </source>
</evidence>
<organism evidence="2 3">
    <name type="scientific">Melanomma pulvis-pyrius CBS 109.77</name>
    <dbReference type="NCBI Taxonomy" id="1314802"/>
    <lineage>
        <taxon>Eukaryota</taxon>
        <taxon>Fungi</taxon>
        <taxon>Dikarya</taxon>
        <taxon>Ascomycota</taxon>
        <taxon>Pezizomycotina</taxon>
        <taxon>Dothideomycetes</taxon>
        <taxon>Pleosporomycetidae</taxon>
        <taxon>Pleosporales</taxon>
        <taxon>Melanommataceae</taxon>
        <taxon>Melanomma</taxon>
    </lineage>
</organism>
<gene>
    <name evidence="2" type="ORF">K505DRAFT_156247</name>
</gene>
<accession>A0A6A6WQ15</accession>
<dbReference type="Proteomes" id="UP000799757">
    <property type="component" value="Unassembled WGS sequence"/>
</dbReference>
<feature type="region of interest" description="Disordered" evidence="1">
    <location>
        <begin position="1"/>
        <end position="40"/>
    </location>
</feature>